<dbReference type="GO" id="GO:0042834">
    <property type="term" value="F:peptidoglycan binding"/>
    <property type="evidence" value="ECO:0007669"/>
    <property type="project" value="InterPro"/>
</dbReference>
<feature type="compositionally biased region" description="Gly residues" evidence="1">
    <location>
        <begin position="210"/>
        <end position="221"/>
    </location>
</feature>
<feature type="domain" description="SPOR" evidence="3">
    <location>
        <begin position="312"/>
        <end position="396"/>
    </location>
</feature>
<dbReference type="OrthoDB" id="8479416at2"/>
<accession>A0A511BS99</accession>
<dbReference type="Proteomes" id="UP000321405">
    <property type="component" value="Unassembled WGS sequence"/>
</dbReference>
<keyword evidence="5" id="KW-1185">Reference proteome</keyword>
<dbReference type="PROSITE" id="PS51724">
    <property type="entry name" value="SPOR"/>
    <property type="match status" value="1"/>
</dbReference>
<comment type="caution">
    <text evidence="4">The sequence shown here is derived from an EMBL/GenBank/DDBJ whole genome shotgun (WGS) entry which is preliminary data.</text>
</comment>
<keyword evidence="2" id="KW-0812">Transmembrane</keyword>
<reference evidence="4 5" key="1">
    <citation type="submission" date="2019-07" db="EMBL/GenBank/DDBJ databases">
        <title>Whole genome shotgun sequence of Swaminathania salitolerans NBRC 104436.</title>
        <authorList>
            <person name="Hosoyama A."/>
            <person name="Uohara A."/>
            <person name="Ohji S."/>
            <person name="Ichikawa N."/>
        </authorList>
    </citation>
    <scope>NUCLEOTIDE SEQUENCE [LARGE SCALE GENOMIC DNA]</scope>
    <source>
        <strain evidence="4 5">NBRC 104436</strain>
    </source>
</reference>
<keyword evidence="2" id="KW-1133">Transmembrane helix</keyword>
<keyword evidence="2" id="KW-0472">Membrane</keyword>
<evidence type="ECO:0000256" key="1">
    <source>
        <dbReference type="SAM" id="MobiDB-lite"/>
    </source>
</evidence>
<feature type="region of interest" description="Disordered" evidence="1">
    <location>
        <begin position="1"/>
        <end position="66"/>
    </location>
</feature>
<dbReference type="EMBL" id="BJVC01000006">
    <property type="protein sequence ID" value="GEL03165.1"/>
    <property type="molecule type" value="Genomic_DNA"/>
</dbReference>
<protein>
    <recommendedName>
        <fullName evidence="3">SPOR domain-containing protein</fullName>
    </recommendedName>
</protein>
<dbReference type="SUPFAM" id="SSF110997">
    <property type="entry name" value="Sporulation related repeat"/>
    <property type="match status" value="1"/>
</dbReference>
<dbReference type="Gene3D" id="3.30.70.1070">
    <property type="entry name" value="Sporulation related repeat"/>
    <property type="match status" value="1"/>
</dbReference>
<organism evidence="4 5">
    <name type="scientific">Swaminathania salitolerans</name>
    <dbReference type="NCBI Taxonomy" id="182838"/>
    <lineage>
        <taxon>Bacteria</taxon>
        <taxon>Pseudomonadati</taxon>
        <taxon>Pseudomonadota</taxon>
        <taxon>Alphaproteobacteria</taxon>
        <taxon>Acetobacterales</taxon>
        <taxon>Acetobacteraceae</taxon>
        <taxon>Swaminathania</taxon>
    </lineage>
</organism>
<dbReference type="AlphaFoldDB" id="A0A511BS99"/>
<proteinExistence type="predicted"/>
<dbReference type="RefSeq" id="WP_147094231.1">
    <property type="nucleotide sequence ID" value="NZ_BJVC01000006.1"/>
</dbReference>
<feature type="compositionally biased region" description="Low complexity" evidence="1">
    <location>
        <begin position="172"/>
        <end position="188"/>
    </location>
</feature>
<gene>
    <name evidence="4" type="ORF">SSA02_23280</name>
</gene>
<feature type="region of interest" description="Disordered" evidence="1">
    <location>
        <begin position="142"/>
        <end position="316"/>
    </location>
</feature>
<name>A0A511BS99_9PROT</name>
<feature type="compositionally biased region" description="Low complexity" evidence="1">
    <location>
        <begin position="280"/>
        <end position="290"/>
    </location>
</feature>
<evidence type="ECO:0000313" key="4">
    <source>
        <dbReference type="EMBL" id="GEL03165.1"/>
    </source>
</evidence>
<feature type="compositionally biased region" description="Low complexity" evidence="1">
    <location>
        <begin position="298"/>
        <end position="312"/>
    </location>
</feature>
<feature type="compositionally biased region" description="Polar residues" evidence="1">
    <location>
        <begin position="232"/>
        <end position="243"/>
    </location>
</feature>
<evidence type="ECO:0000313" key="5">
    <source>
        <dbReference type="Proteomes" id="UP000321405"/>
    </source>
</evidence>
<evidence type="ECO:0000259" key="3">
    <source>
        <dbReference type="PROSITE" id="PS51724"/>
    </source>
</evidence>
<dbReference type="InterPro" id="IPR036680">
    <property type="entry name" value="SPOR-like_sf"/>
</dbReference>
<feature type="compositionally biased region" description="Basic and acidic residues" evidence="1">
    <location>
        <begin position="1"/>
        <end position="39"/>
    </location>
</feature>
<dbReference type="Pfam" id="PF05036">
    <property type="entry name" value="SPOR"/>
    <property type="match status" value="1"/>
</dbReference>
<sequence>MNDDTPDWRDGQPTDDARDRERSTARGSDRRSADPRFTDTRLSPGPGGGEAPPRASRARERMSADYDDEPVFRRRKESAGLSALLGSDAMTRKLVYGAAGLGAVLVLGVGGWSLFGARSHGIPVIGPPPGAVRDRPADPGGMQIMADGTDLDVTGHGEAHLAPAPEQPRPEALAARQAANGQPAQGAPSRAGETAAPDMPSSGPQPAGTPGAGSGTAGEAGTGPVSDAPTAEMSSGRQSSGVTTPPAPAREADPEEPHSGAAGPDGSTSGGKAPSRMTDPDAASRAAPRSSQDRSSQDRSSQAQTSRAQSPAGQSGGHMIQLAALGSEADARATWSRLSRQAGDLLSGRSPVIEHKVINGRNFYRLRLGGFDSLQAARAFCVRLHARSIACTPAVF</sequence>
<feature type="transmembrane region" description="Helical" evidence="2">
    <location>
        <begin position="94"/>
        <end position="115"/>
    </location>
</feature>
<evidence type="ECO:0000256" key="2">
    <source>
        <dbReference type="SAM" id="Phobius"/>
    </source>
</evidence>
<feature type="compositionally biased region" description="Low complexity" evidence="1">
    <location>
        <begin position="200"/>
        <end position="209"/>
    </location>
</feature>
<dbReference type="InterPro" id="IPR007730">
    <property type="entry name" value="SPOR-like_dom"/>
</dbReference>